<dbReference type="Proteomes" id="UP001596328">
    <property type="component" value="Unassembled WGS sequence"/>
</dbReference>
<dbReference type="Pfam" id="PF02558">
    <property type="entry name" value="ApbA"/>
    <property type="match status" value="1"/>
</dbReference>
<dbReference type="InterPro" id="IPR036291">
    <property type="entry name" value="NAD(P)-bd_dom_sf"/>
</dbReference>
<feature type="non-terminal residue" evidence="2">
    <location>
        <position position="30"/>
    </location>
</feature>
<evidence type="ECO:0000313" key="2">
    <source>
        <dbReference type="EMBL" id="MFC6725112.1"/>
    </source>
</evidence>
<accession>A0ABD5S1K2</accession>
<dbReference type="EMBL" id="JBHSWU010000392">
    <property type="protein sequence ID" value="MFC6725112.1"/>
    <property type="molecule type" value="Genomic_DNA"/>
</dbReference>
<keyword evidence="3" id="KW-1185">Reference proteome</keyword>
<evidence type="ECO:0000313" key="3">
    <source>
        <dbReference type="Proteomes" id="UP001596328"/>
    </source>
</evidence>
<reference evidence="2 3" key="1">
    <citation type="journal article" date="2019" name="Int. J. Syst. Evol. Microbiol.">
        <title>The Global Catalogue of Microorganisms (GCM) 10K type strain sequencing project: providing services to taxonomists for standard genome sequencing and annotation.</title>
        <authorList>
            <consortium name="The Broad Institute Genomics Platform"/>
            <consortium name="The Broad Institute Genome Sequencing Center for Infectious Disease"/>
            <person name="Wu L."/>
            <person name="Ma J."/>
        </authorList>
    </citation>
    <scope>NUCLEOTIDE SEQUENCE [LARGE SCALE GENOMIC DNA]</scope>
    <source>
        <strain evidence="2 3">NBRC 111368</strain>
    </source>
</reference>
<feature type="domain" description="Ketopantoate reductase N-terminal" evidence="1">
    <location>
        <begin position="3"/>
        <end position="30"/>
    </location>
</feature>
<proteinExistence type="predicted"/>
<dbReference type="InterPro" id="IPR013332">
    <property type="entry name" value="KPR_N"/>
</dbReference>
<name>A0ABD5S1K2_9EURY</name>
<evidence type="ECO:0000259" key="1">
    <source>
        <dbReference type="Pfam" id="PF02558"/>
    </source>
</evidence>
<protein>
    <submittedName>
        <fullName evidence="2">2-dehydropantoate 2-reductase N-terminal domain-containing protein</fullName>
    </submittedName>
</protein>
<dbReference type="Gene3D" id="3.40.50.720">
    <property type="entry name" value="NAD(P)-binding Rossmann-like Domain"/>
    <property type="match status" value="1"/>
</dbReference>
<dbReference type="AlphaFoldDB" id="A0ABD5S1K2"/>
<sequence length="30" mass="3024">MDIVVFGAGSLGSLLGGLLARVHDVTLVGR</sequence>
<organism evidence="2 3">
    <name type="scientific">Halobium palmae</name>
    <dbReference type="NCBI Taxonomy" id="1776492"/>
    <lineage>
        <taxon>Archaea</taxon>
        <taxon>Methanobacteriati</taxon>
        <taxon>Methanobacteriota</taxon>
        <taxon>Stenosarchaea group</taxon>
        <taxon>Halobacteria</taxon>
        <taxon>Halobacteriales</taxon>
        <taxon>Haloferacaceae</taxon>
        <taxon>Halobium</taxon>
    </lineage>
</organism>
<dbReference type="SUPFAM" id="SSF51735">
    <property type="entry name" value="NAD(P)-binding Rossmann-fold domains"/>
    <property type="match status" value="1"/>
</dbReference>
<comment type="caution">
    <text evidence="2">The sequence shown here is derived from an EMBL/GenBank/DDBJ whole genome shotgun (WGS) entry which is preliminary data.</text>
</comment>
<gene>
    <name evidence="2" type="ORF">ACFQE1_12155</name>
</gene>